<feature type="region of interest" description="Disordered" evidence="1">
    <location>
        <begin position="167"/>
        <end position="201"/>
    </location>
</feature>
<feature type="compositionally biased region" description="Pro residues" evidence="1">
    <location>
        <begin position="177"/>
        <end position="195"/>
    </location>
</feature>
<dbReference type="GeneID" id="109471427"/>
<dbReference type="RefSeq" id="XP_019626270.1">
    <property type="nucleotide sequence ID" value="XM_019770711.1"/>
</dbReference>
<dbReference type="Proteomes" id="UP000515135">
    <property type="component" value="Unplaced"/>
</dbReference>
<keyword evidence="2" id="KW-1185">Reference proteome</keyword>
<dbReference type="OrthoDB" id="6513616at2759"/>
<name>A0A6P4YB00_BRABE</name>
<feature type="compositionally biased region" description="Pro residues" evidence="1">
    <location>
        <begin position="324"/>
        <end position="342"/>
    </location>
</feature>
<gene>
    <name evidence="3" type="primary">LOC109471427</name>
</gene>
<sequence length="423" mass="47961">MAEFDFLENPRLMRVPTKKWIENPCERILVPDRDFVYMLEIQDVPVRARDKFIHWRMMTSEEEQTFKLCEQERFWTRSVPFMIGVSAITAVLSRRARYNLWQKAICQYAALTVGRDLGHFTYWYLEHERWAERFMHLQGSTYGEALRRRDCQLQRWYPNGAPPIPRHLLYTRTEPPSSLPPLRPPLSPPQPPNPSPHLITASLNPQEEVPQYPTDIDEKYTDYSIEYNSPLFTSSLGETSDLEEEERTLEEEQEENHPEVTSSSSSSSDDDDKNDKSSSSSPSAFPSSPSSAFPPSSPTAFPSSSPPAFPSSSSPAFPSSSSPPDFPSSSPPAFPSSSPPDFPSSSPLAFPSSPVSWDEDDATCHKDDATSHEDDERIQGGENVLPDDSVAVTEDTEEFILPDKEKKRNIYGDIIEDDIQDER</sequence>
<reference evidence="3" key="1">
    <citation type="submission" date="2025-08" db="UniProtKB">
        <authorList>
            <consortium name="RefSeq"/>
        </authorList>
    </citation>
    <scope>IDENTIFICATION</scope>
    <source>
        <tissue evidence="3">Gonad</tissue>
    </source>
</reference>
<dbReference type="AlphaFoldDB" id="A0A6P4YB00"/>
<feature type="compositionally biased region" description="Basic and acidic residues" evidence="1">
    <location>
        <begin position="362"/>
        <end position="379"/>
    </location>
</feature>
<organism evidence="2 3">
    <name type="scientific">Branchiostoma belcheri</name>
    <name type="common">Amphioxus</name>
    <dbReference type="NCBI Taxonomy" id="7741"/>
    <lineage>
        <taxon>Eukaryota</taxon>
        <taxon>Metazoa</taxon>
        <taxon>Chordata</taxon>
        <taxon>Cephalochordata</taxon>
        <taxon>Leptocardii</taxon>
        <taxon>Amphioxiformes</taxon>
        <taxon>Branchiostomatidae</taxon>
        <taxon>Branchiostoma</taxon>
    </lineage>
</organism>
<evidence type="ECO:0000256" key="1">
    <source>
        <dbReference type="SAM" id="MobiDB-lite"/>
    </source>
</evidence>
<feature type="compositionally biased region" description="Acidic residues" evidence="1">
    <location>
        <begin position="240"/>
        <end position="254"/>
    </location>
</feature>
<proteinExistence type="predicted"/>
<feature type="compositionally biased region" description="Low complexity" evidence="1">
    <location>
        <begin position="310"/>
        <end position="323"/>
    </location>
</feature>
<evidence type="ECO:0000313" key="2">
    <source>
        <dbReference type="Proteomes" id="UP000515135"/>
    </source>
</evidence>
<evidence type="ECO:0000313" key="3">
    <source>
        <dbReference type="RefSeq" id="XP_019626270.1"/>
    </source>
</evidence>
<feature type="compositionally biased region" description="Low complexity" evidence="1">
    <location>
        <begin position="343"/>
        <end position="354"/>
    </location>
</feature>
<dbReference type="KEGG" id="bbel:109471427"/>
<feature type="compositionally biased region" description="Low complexity" evidence="1">
    <location>
        <begin position="277"/>
        <end position="303"/>
    </location>
</feature>
<feature type="region of interest" description="Disordered" evidence="1">
    <location>
        <begin position="231"/>
        <end position="383"/>
    </location>
</feature>
<accession>A0A6P4YB00</accession>
<protein>
    <submittedName>
        <fullName evidence="3">WASH complex subunit CCDC53 homolog</fullName>
    </submittedName>
</protein>